<evidence type="ECO:0000256" key="1">
    <source>
        <dbReference type="ARBA" id="ARBA00009437"/>
    </source>
</evidence>
<dbReference type="Gene3D" id="3.40.190.10">
    <property type="entry name" value="Periplasmic binding protein-like II"/>
    <property type="match status" value="2"/>
</dbReference>
<feature type="domain" description="HTH lysR-type" evidence="5">
    <location>
        <begin position="3"/>
        <end position="60"/>
    </location>
</feature>
<accession>A0A167HKU7</accession>
<dbReference type="Proteomes" id="UP000185657">
    <property type="component" value="Unassembled WGS sequence"/>
</dbReference>
<evidence type="ECO:0000313" key="6">
    <source>
        <dbReference type="EMBL" id="AOW11616.1"/>
    </source>
</evidence>
<dbReference type="InterPro" id="IPR005119">
    <property type="entry name" value="LysR_subst-bd"/>
</dbReference>
<dbReference type="GO" id="GO:0003677">
    <property type="term" value="F:DNA binding"/>
    <property type="evidence" value="ECO:0007669"/>
    <property type="project" value="UniProtKB-KW"/>
</dbReference>
<dbReference type="PANTHER" id="PTHR30346">
    <property type="entry name" value="TRANSCRIPTIONAL DUAL REGULATOR HCAR-RELATED"/>
    <property type="match status" value="1"/>
</dbReference>
<dbReference type="PROSITE" id="PS50931">
    <property type="entry name" value="HTH_LYSR"/>
    <property type="match status" value="1"/>
</dbReference>
<evidence type="ECO:0000313" key="8">
    <source>
        <dbReference type="Proteomes" id="UP000185657"/>
    </source>
</evidence>
<evidence type="ECO:0000313" key="7">
    <source>
        <dbReference type="EMBL" id="OAD41370.1"/>
    </source>
</evidence>
<dbReference type="RefSeq" id="WP_066091414.1">
    <property type="nucleotide sequence ID" value="NZ_CP017476.1"/>
</dbReference>
<dbReference type="PANTHER" id="PTHR30346:SF0">
    <property type="entry name" value="HCA OPERON TRANSCRIPTIONAL ACTIVATOR HCAR"/>
    <property type="match status" value="1"/>
</dbReference>
<protein>
    <submittedName>
        <fullName evidence="6">LysR family transcriptional regulator</fullName>
    </submittedName>
</protein>
<reference evidence="6 9" key="2">
    <citation type="submission" date="2016-10" db="EMBL/GenBank/DDBJ databases">
        <title>Hydorgenophaga sp. LPB0072 isolated from gastropod.</title>
        <authorList>
            <person name="Kim E."/>
            <person name="Yi H."/>
        </authorList>
    </citation>
    <scope>NUCLEOTIDE SEQUENCE [LARGE SCALE GENOMIC DNA]</scope>
    <source>
        <strain evidence="6 9">LPB0072</strain>
    </source>
</reference>
<evidence type="ECO:0000256" key="2">
    <source>
        <dbReference type="ARBA" id="ARBA00023015"/>
    </source>
</evidence>
<gene>
    <name evidence="6" type="ORF">LPB072_00830</name>
    <name evidence="7" type="ORF">LPB72_13180</name>
</gene>
<dbReference type="Proteomes" id="UP000185680">
    <property type="component" value="Chromosome"/>
</dbReference>
<dbReference type="EMBL" id="LVWD01000019">
    <property type="protein sequence ID" value="OAD41370.1"/>
    <property type="molecule type" value="Genomic_DNA"/>
</dbReference>
<evidence type="ECO:0000313" key="9">
    <source>
        <dbReference type="Proteomes" id="UP000185680"/>
    </source>
</evidence>
<dbReference type="PRINTS" id="PR00039">
    <property type="entry name" value="HTHLYSR"/>
</dbReference>
<dbReference type="Pfam" id="PF00126">
    <property type="entry name" value="HTH_1"/>
    <property type="match status" value="1"/>
</dbReference>
<keyword evidence="3" id="KW-0238">DNA-binding</keyword>
<dbReference type="GO" id="GO:0003700">
    <property type="term" value="F:DNA-binding transcription factor activity"/>
    <property type="evidence" value="ECO:0007669"/>
    <property type="project" value="InterPro"/>
</dbReference>
<evidence type="ECO:0000256" key="3">
    <source>
        <dbReference type="ARBA" id="ARBA00023125"/>
    </source>
</evidence>
<keyword evidence="4" id="KW-0804">Transcription</keyword>
<dbReference type="EMBL" id="CP017476">
    <property type="protein sequence ID" value="AOW11616.1"/>
    <property type="molecule type" value="Genomic_DNA"/>
</dbReference>
<dbReference type="SUPFAM" id="SSF53850">
    <property type="entry name" value="Periplasmic binding protein-like II"/>
    <property type="match status" value="1"/>
</dbReference>
<name>A0A167HKU7_9BURK</name>
<dbReference type="InterPro" id="IPR000847">
    <property type="entry name" value="LysR_HTH_N"/>
</dbReference>
<sequence length="308" mass="34804">MALTIRQLRYFTAVAEVGRISQAAVQLNISQSAVTTAVRELEDMVRQPLFERHSHGVELTNAGRRFLSHAYSVLAAAEAAERMPDEEATVEGELTVAASYTVLGYFLPHHLDRFSRLHPRVNIKVHEAARQDIEEGLITRRYDMGVLLTSNVALSELTLETFFGSHRRLWVSSKHPLLDKQEVSLADVAQEPYIMLTVDEAAATSLKYWSQTPHRPDIRLRTSSVEAVRSTVANGMGVCILSDMVYRPWSLEGKRIETINLRDEIPTMNIGLSWKQGTEPTPAMTAFRDYFRHQFLDPTSARVGRNRL</sequence>
<organism evidence="6 9">
    <name type="scientific">Hydrogenophaga crassostreae</name>
    <dbReference type="NCBI Taxonomy" id="1763535"/>
    <lineage>
        <taxon>Bacteria</taxon>
        <taxon>Pseudomonadati</taxon>
        <taxon>Pseudomonadota</taxon>
        <taxon>Betaproteobacteria</taxon>
        <taxon>Burkholderiales</taxon>
        <taxon>Comamonadaceae</taxon>
        <taxon>Hydrogenophaga</taxon>
    </lineage>
</organism>
<proteinExistence type="inferred from homology"/>
<dbReference type="InterPro" id="IPR036390">
    <property type="entry name" value="WH_DNA-bd_sf"/>
</dbReference>
<dbReference type="SUPFAM" id="SSF46785">
    <property type="entry name" value="Winged helix' DNA-binding domain"/>
    <property type="match status" value="1"/>
</dbReference>
<keyword evidence="8" id="KW-1185">Reference proteome</keyword>
<dbReference type="KEGG" id="hyl:LPB072_00830"/>
<evidence type="ECO:0000256" key="4">
    <source>
        <dbReference type="ARBA" id="ARBA00023163"/>
    </source>
</evidence>
<dbReference type="FunFam" id="1.10.10.10:FF:000001">
    <property type="entry name" value="LysR family transcriptional regulator"/>
    <property type="match status" value="1"/>
</dbReference>
<dbReference type="InterPro" id="IPR036388">
    <property type="entry name" value="WH-like_DNA-bd_sf"/>
</dbReference>
<dbReference type="Pfam" id="PF03466">
    <property type="entry name" value="LysR_substrate"/>
    <property type="match status" value="1"/>
</dbReference>
<comment type="similarity">
    <text evidence="1">Belongs to the LysR transcriptional regulatory family.</text>
</comment>
<keyword evidence="2" id="KW-0805">Transcription regulation</keyword>
<dbReference type="GO" id="GO:0032993">
    <property type="term" value="C:protein-DNA complex"/>
    <property type="evidence" value="ECO:0007669"/>
    <property type="project" value="TreeGrafter"/>
</dbReference>
<dbReference type="CDD" id="cd08412">
    <property type="entry name" value="PBP2_PAO1_like"/>
    <property type="match status" value="1"/>
</dbReference>
<dbReference type="AlphaFoldDB" id="A0A167HKU7"/>
<dbReference type="Gene3D" id="1.10.10.10">
    <property type="entry name" value="Winged helix-like DNA-binding domain superfamily/Winged helix DNA-binding domain"/>
    <property type="match status" value="1"/>
</dbReference>
<evidence type="ECO:0000259" key="5">
    <source>
        <dbReference type="PROSITE" id="PS50931"/>
    </source>
</evidence>
<reference evidence="7 8" key="1">
    <citation type="submission" date="2016-02" db="EMBL/GenBank/DDBJ databases">
        <title>Draft genome sequence of Hydrogenophaga sp. LPB0072.</title>
        <authorList>
            <person name="Shin S.-K."/>
            <person name="Yi H."/>
        </authorList>
    </citation>
    <scope>NUCLEOTIDE SEQUENCE [LARGE SCALE GENOMIC DNA]</scope>
    <source>
        <strain evidence="7 8">LPB0072</strain>
    </source>
</reference>
<dbReference type="STRING" id="1763535.LPB072_00830"/>
<dbReference type="OrthoDB" id="8679465at2"/>